<gene>
    <name evidence="2" type="ORF">Sylvanvirus37_3</name>
</gene>
<evidence type="ECO:0000313" key="2">
    <source>
        <dbReference type="EMBL" id="AYV87218.1"/>
    </source>
</evidence>
<reference evidence="2" key="1">
    <citation type="submission" date="2018-10" db="EMBL/GenBank/DDBJ databases">
        <title>Hidden diversity of soil giant viruses.</title>
        <authorList>
            <person name="Schulz F."/>
            <person name="Alteio L."/>
            <person name="Goudeau D."/>
            <person name="Ryan E.M."/>
            <person name="Malmstrom R.R."/>
            <person name="Blanchard J."/>
            <person name="Woyke T."/>
        </authorList>
    </citation>
    <scope>NUCLEOTIDE SEQUENCE</scope>
    <source>
        <strain evidence="2">SYV1</strain>
    </source>
</reference>
<name>A0A3G5AJ90_9VIRU</name>
<proteinExistence type="predicted"/>
<evidence type="ECO:0000259" key="1">
    <source>
        <dbReference type="Pfam" id="PF23940"/>
    </source>
</evidence>
<feature type="domain" description="DUF7275" evidence="1">
    <location>
        <begin position="164"/>
        <end position="342"/>
    </location>
</feature>
<protein>
    <recommendedName>
        <fullName evidence="1">DUF7275 domain-containing protein</fullName>
    </recommendedName>
</protein>
<dbReference type="Pfam" id="PF23940">
    <property type="entry name" value="DUF7275"/>
    <property type="match status" value="1"/>
</dbReference>
<dbReference type="EMBL" id="MK072543">
    <property type="protein sequence ID" value="AYV87218.1"/>
    <property type="molecule type" value="Genomic_DNA"/>
</dbReference>
<accession>A0A3G5AJ90</accession>
<organism evidence="2">
    <name type="scientific">Sylvanvirus sp</name>
    <dbReference type="NCBI Taxonomy" id="2487774"/>
    <lineage>
        <taxon>Viruses</taxon>
    </lineage>
</organism>
<dbReference type="InterPro" id="IPR055699">
    <property type="entry name" value="DUF7275"/>
</dbReference>
<sequence>MYSVLAEDEKEIDVEEDHRHIPTKNQVCITTQIGKIRKMLRVWSLTHLQQDAQTAILIGSQAMPLKTREPKDWDLISTTTFALALLNSDVFTTHQARAIMRSFTPVVHILTLHVNHVQYEINLALHHNGYRKILNLHHMDKTDVNKVTLPHFGIDIEVANPQLLYLLKRSHIYWPHNFEKHIEDLHILKSLSKPFSNLEQEILNFRIAEKESYHGNPARQVNLNKSNDEFFQTKIDVTRHIFHDHIHELVKIGDIPLYRRLQTDPGRAWAPESKFLEFTLEERLNDVREEAMVLAIERFILPRCLSNSQEAYAAALIKICTSTTKGYFREFAIDHWQELKTCPTDLIELLQPILNKLDTMIYGEDLMGECQGVTKHEIQDGNILEFNFFKFWVYVYKECTTPHSNRLNGVFVTKQRLSPTLSLNEFISLSHSYATYEVVQSGLYWPSSEENSESTLQVRNSVRKAFNNIDNKLVRTILNIRPDAFDYIRGYLVGPHKSFRQFLLNSNI</sequence>